<proteinExistence type="predicted"/>
<evidence type="ECO:0000313" key="2">
    <source>
        <dbReference type="EMBL" id="THH14135.1"/>
    </source>
</evidence>
<protein>
    <submittedName>
        <fullName evidence="2">Uncharacterized protein</fullName>
    </submittedName>
</protein>
<gene>
    <name evidence="2" type="ORF">EW146_g6154</name>
</gene>
<evidence type="ECO:0000313" key="3">
    <source>
        <dbReference type="Proteomes" id="UP000310158"/>
    </source>
</evidence>
<comment type="caution">
    <text evidence="2">The sequence shown here is derived from an EMBL/GenBank/DDBJ whole genome shotgun (WGS) entry which is preliminary data.</text>
</comment>
<evidence type="ECO:0000256" key="1">
    <source>
        <dbReference type="SAM" id="MobiDB-lite"/>
    </source>
</evidence>
<keyword evidence="3" id="KW-1185">Reference proteome</keyword>
<dbReference type="Proteomes" id="UP000310158">
    <property type="component" value="Unassembled WGS sequence"/>
</dbReference>
<reference evidence="2 3" key="1">
    <citation type="submission" date="2019-02" db="EMBL/GenBank/DDBJ databases">
        <title>Genome sequencing of the rare red list fungi Bondarzewia mesenterica.</title>
        <authorList>
            <person name="Buettner E."/>
            <person name="Kellner H."/>
        </authorList>
    </citation>
    <scope>NUCLEOTIDE SEQUENCE [LARGE SCALE GENOMIC DNA]</scope>
    <source>
        <strain evidence="2 3">DSM 108281</strain>
    </source>
</reference>
<feature type="region of interest" description="Disordered" evidence="1">
    <location>
        <begin position="24"/>
        <end position="43"/>
    </location>
</feature>
<dbReference type="EMBL" id="SGPL01000299">
    <property type="protein sequence ID" value="THH14135.1"/>
    <property type="molecule type" value="Genomic_DNA"/>
</dbReference>
<organism evidence="2 3">
    <name type="scientific">Bondarzewia mesenterica</name>
    <dbReference type="NCBI Taxonomy" id="1095465"/>
    <lineage>
        <taxon>Eukaryota</taxon>
        <taxon>Fungi</taxon>
        <taxon>Dikarya</taxon>
        <taxon>Basidiomycota</taxon>
        <taxon>Agaricomycotina</taxon>
        <taxon>Agaricomycetes</taxon>
        <taxon>Russulales</taxon>
        <taxon>Bondarzewiaceae</taxon>
        <taxon>Bondarzewia</taxon>
    </lineage>
</organism>
<accession>A0A4S4LQ05</accession>
<name>A0A4S4LQ05_9AGAM</name>
<sequence length="122" mass="13423">MTALAPELTLSLSLTSVRTRPSPAFVHRASDKRRSYTPQRAIPSPHTYREARVLLLSQPEKPVGQLGYQYSMLWVGCQRSIVKKKNAAAAQKLGSGHVEEKHAGIASRIADPAAVVSNHYFD</sequence>
<dbReference type="AlphaFoldDB" id="A0A4S4LQ05"/>